<keyword evidence="2" id="KW-0731">Sigma factor</keyword>
<dbReference type="InterPro" id="IPR007627">
    <property type="entry name" value="RNA_pol_sigma70_r2"/>
</dbReference>
<keyword evidence="8" id="KW-1185">Reference proteome</keyword>
<dbReference type="PRINTS" id="PR00046">
    <property type="entry name" value="SIGMA70FCT"/>
</dbReference>
<dbReference type="InterPro" id="IPR014322">
    <property type="entry name" value="RNA_pol_sigma-B/F/G"/>
</dbReference>
<keyword evidence="3" id="KW-0238">DNA-binding</keyword>
<evidence type="ECO:0000256" key="4">
    <source>
        <dbReference type="ARBA" id="ARBA00023163"/>
    </source>
</evidence>
<proteinExistence type="predicted"/>
<feature type="domain" description="RNA polymerase sigma-70" evidence="6">
    <location>
        <begin position="91"/>
        <end position="104"/>
    </location>
</feature>
<dbReference type="AlphaFoldDB" id="A0A964XJ64"/>
<dbReference type="PANTHER" id="PTHR30385">
    <property type="entry name" value="SIGMA FACTOR F FLAGELLAR"/>
    <property type="match status" value="1"/>
</dbReference>
<keyword evidence="1" id="KW-0805">Transcription regulation</keyword>
<evidence type="ECO:0000256" key="3">
    <source>
        <dbReference type="ARBA" id="ARBA00023125"/>
    </source>
</evidence>
<dbReference type="SUPFAM" id="SSF88659">
    <property type="entry name" value="Sigma3 and sigma4 domains of RNA polymerase sigma factors"/>
    <property type="match status" value="2"/>
</dbReference>
<organism evidence="7 8">
    <name type="scientific">Streptomyces boluensis</name>
    <dbReference type="NCBI Taxonomy" id="1775135"/>
    <lineage>
        <taxon>Bacteria</taxon>
        <taxon>Bacillati</taxon>
        <taxon>Actinomycetota</taxon>
        <taxon>Actinomycetes</taxon>
        <taxon>Kitasatosporales</taxon>
        <taxon>Streptomycetaceae</taxon>
        <taxon>Streptomyces</taxon>
    </lineage>
</organism>
<dbReference type="InterPro" id="IPR013325">
    <property type="entry name" value="RNA_pol_sigma_r2"/>
</dbReference>
<dbReference type="Pfam" id="PF04545">
    <property type="entry name" value="Sigma70_r4"/>
    <property type="match status" value="1"/>
</dbReference>
<dbReference type="OrthoDB" id="9804285at2"/>
<keyword evidence="4" id="KW-0804">Transcription</keyword>
<comment type="caution">
    <text evidence="7">The sequence shown here is derived from an EMBL/GenBank/DDBJ whole genome shotgun (WGS) entry which is preliminary data.</text>
</comment>
<dbReference type="Proteomes" id="UP000598297">
    <property type="component" value="Unassembled WGS sequence"/>
</dbReference>
<dbReference type="Pfam" id="PF04542">
    <property type="entry name" value="Sigma70_r2"/>
    <property type="match status" value="1"/>
</dbReference>
<sequence length="288" mass="32251">MSSYAERHTTGPDAARADVPGLEGLAPLPDSQSINGPDARALSKTLFARLDELEEGTPEHSYVRNCLVEYNLALVHYAVGRMNVRNESYEDVLQVGTIGLIKAIDRFQVQRGTEFPTFAMPTIFGEIKRFYRDTTWSVHVPRRLQELRIDLSRATAQLEQTHGRTPTVRELAERLHLDEDDVVEGLIAANGYTAVSLDYPNDAASPEDTLAEHFGYLDDGLEKVEDLHSLKPLIAALPERDRKILALRYAEDKTQSAIGRELGISQMHVSRILKRLLNRLGAQLTAQH</sequence>
<protein>
    <submittedName>
        <fullName evidence="7">SigB/SigF/SigG family RNA polymerase sigma factor</fullName>
    </submittedName>
</protein>
<dbReference type="InterPro" id="IPR013324">
    <property type="entry name" value="RNA_pol_sigma_r3/r4-like"/>
</dbReference>
<gene>
    <name evidence="7" type="ORF">GUY60_05030</name>
</gene>
<dbReference type="PROSITE" id="PS00715">
    <property type="entry name" value="SIGMA70_1"/>
    <property type="match status" value="1"/>
</dbReference>
<dbReference type="InterPro" id="IPR014284">
    <property type="entry name" value="RNA_pol_sigma-70_dom"/>
</dbReference>
<dbReference type="SUPFAM" id="SSF88946">
    <property type="entry name" value="Sigma2 domain of RNA polymerase sigma factors"/>
    <property type="match status" value="1"/>
</dbReference>
<dbReference type="InterPro" id="IPR036388">
    <property type="entry name" value="WH-like_DNA-bd_sf"/>
</dbReference>
<reference evidence="7" key="1">
    <citation type="submission" date="2020-01" db="EMBL/GenBank/DDBJ databases">
        <title>Whole-genome analyses of novel actinobacteria.</title>
        <authorList>
            <person name="Sahin N."/>
        </authorList>
    </citation>
    <scope>NUCLEOTIDE SEQUENCE</scope>
    <source>
        <strain evidence="7">YC537</strain>
    </source>
</reference>
<dbReference type="NCBIfam" id="TIGR02980">
    <property type="entry name" value="SigBFG"/>
    <property type="match status" value="1"/>
</dbReference>
<dbReference type="InterPro" id="IPR000943">
    <property type="entry name" value="RNA_pol_sigma70"/>
</dbReference>
<dbReference type="Pfam" id="PF04539">
    <property type="entry name" value="Sigma70_r3"/>
    <property type="match status" value="1"/>
</dbReference>
<dbReference type="GO" id="GO:0003677">
    <property type="term" value="F:DNA binding"/>
    <property type="evidence" value="ECO:0007669"/>
    <property type="project" value="UniProtKB-KW"/>
</dbReference>
<dbReference type="EMBL" id="JAAAHS010000020">
    <property type="protein sequence ID" value="NBE50800.1"/>
    <property type="molecule type" value="Genomic_DNA"/>
</dbReference>
<dbReference type="GO" id="GO:0006352">
    <property type="term" value="P:DNA-templated transcription initiation"/>
    <property type="evidence" value="ECO:0007669"/>
    <property type="project" value="InterPro"/>
</dbReference>
<evidence type="ECO:0000259" key="6">
    <source>
        <dbReference type="PROSITE" id="PS00715"/>
    </source>
</evidence>
<feature type="region of interest" description="Disordered" evidence="5">
    <location>
        <begin position="1"/>
        <end position="36"/>
    </location>
</feature>
<evidence type="ECO:0000256" key="2">
    <source>
        <dbReference type="ARBA" id="ARBA00023082"/>
    </source>
</evidence>
<dbReference type="GO" id="GO:0016987">
    <property type="term" value="F:sigma factor activity"/>
    <property type="evidence" value="ECO:0007669"/>
    <property type="project" value="UniProtKB-KW"/>
</dbReference>
<evidence type="ECO:0000256" key="5">
    <source>
        <dbReference type="SAM" id="MobiDB-lite"/>
    </source>
</evidence>
<feature type="compositionally biased region" description="Basic and acidic residues" evidence="5">
    <location>
        <begin position="1"/>
        <end position="10"/>
    </location>
</feature>
<evidence type="ECO:0000313" key="7">
    <source>
        <dbReference type="EMBL" id="NBE50800.1"/>
    </source>
</evidence>
<dbReference type="Gene3D" id="1.10.10.10">
    <property type="entry name" value="Winged helix-like DNA-binding domain superfamily/Winged helix DNA-binding domain"/>
    <property type="match status" value="2"/>
</dbReference>
<dbReference type="InterPro" id="IPR007630">
    <property type="entry name" value="RNA_pol_sigma70_r4"/>
</dbReference>
<dbReference type="CDD" id="cd06171">
    <property type="entry name" value="Sigma70_r4"/>
    <property type="match status" value="1"/>
</dbReference>
<dbReference type="Gene3D" id="1.20.120.1810">
    <property type="match status" value="1"/>
</dbReference>
<accession>A0A964XJ64</accession>
<dbReference type="InterPro" id="IPR007624">
    <property type="entry name" value="RNA_pol_sigma70_r3"/>
</dbReference>
<name>A0A964XJ64_9ACTN</name>
<evidence type="ECO:0000256" key="1">
    <source>
        <dbReference type="ARBA" id="ARBA00023015"/>
    </source>
</evidence>
<evidence type="ECO:0000313" key="8">
    <source>
        <dbReference type="Proteomes" id="UP000598297"/>
    </source>
</evidence>
<dbReference type="NCBIfam" id="TIGR02937">
    <property type="entry name" value="sigma70-ECF"/>
    <property type="match status" value="1"/>
</dbReference>
<dbReference type="PANTHER" id="PTHR30385:SF4">
    <property type="entry name" value="RNA POLYMERASE SIGMA-E FACTOR"/>
    <property type="match status" value="1"/>
</dbReference>